<protein>
    <recommendedName>
        <fullName evidence="2">Methyltransferase FkbM domain-containing protein</fullName>
    </recommendedName>
</protein>
<accession>A0ABD3Q0G3</accession>
<evidence type="ECO:0000313" key="4">
    <source>
        <dbReference type="Proteomes" id="UP001516023"/>
    </source>
</evidence>
<dbReference type="InterPro" id="IPR006342">
    <property type="entry name" value="FkbM_mtfrase"/>
</dbReference>
<organism evidence="3 4">
    <name type="scientific">Cyclotella cryptica</name>
    <dbReference type="NCBI Taxonomy" id="29204"/>
    <lineage>
        <taxon>Eukaryota</taxon>
        <taxon>Sar</taxon>
        <taxon>Stramenopiles</taxon>
        <taxon>Ochrophyta</taxon>
        <taxon>Bacillariophyta</taxon>
        <taxon>Coscinodiscophyceae</taxon>
        <taxon>Thalassiosirophycidae</taxon>
        <taxon>Stephanodiscales</taxon>
        <taxon>Stephanodiscaceae</taxon>
        <taxon>Cyclotella</taxon>
    </lineage>
</organism>
<evidence type="ECO:0000313" key="3">
    <source>
        <dbReference type="EMBL" id="KAL3793685.1"/>
    </source>
</evidence>
<keyword evidence="1" id="KW-0812">Transmembrane</keyword>
<comment type="caution">
    <text evidence="3">The sequence shown here is derived from an EMBL/GenBank/DDBJ whole genome shotgun (WGS) entry which is preliminary data.</text>
</comment>
<sequence length="411" mass="46027">MIPNIPSRTVKGNKYKPRRRTGFALFFIGSVVVVTSWYQRQNGLPLPADEKVDPTSYLRASIDVPNRFVYKFHSDANLEPTDCSQLLRRYRAGEISQTNQASSSYPIDKSYIARSNTQHAFHISVHSEKIDGVRYGIFNSGEYYENIMSNVIADIFSRAAPAKHAVMLDIGANIGWFSLLAASHGAEVYAFEPNVINMVRFCESQLLNGWSLAENLESNNRIHSYLKGVGKEHGKTLSMYTPDPANPGSFTFNQELAKDHFSKRNVAGQLQKLDGGELPIVTLDAFARDQGWLSDEGSRTEIALMKMDVEGMEHVALDGAKELLRENIIENILMEFNADSPRADLVSQITTLFDCGYKLYKVGGHEGPNVDFNLTSEDPEVVIDNILSRNFGIKGGNMNAWFKVREKRPTT</sequence>
<evidence type="ECO:0000256" key="1">
    <source>
        <dbReference type="SAM" id="Phobius"/>
    </source>
</evidence>
<feature type="transmembrane region" description="Helical" evidence="1">
    <location>
        <begin position="21"/>
        <end position="38"/>
    </location>
</feature>
<gene>
    <name evidence="3" type="ORF">HJC23_010257</name>
</gene>
<name>A0ABD3Q0G3_9STRA</name>
<keyword evidence="1" id="KW-1133">Transmembrane helix</keyword>
<evidence type="ECO:0000259" key="2">
    <source>
        <dbReference type="Pfam" id="PF05050"/>
    </source>
</evidence>
<dbReference type="Pfam" id="PF05050">
    <property type="entry name" value="Methyltransf_21"/>
    <property type="match status" value="1"/>
</dbReference>
<keyword evidence="4" id="KW-1185">Reference proteome</keyword>
<dbReference type="SUPFAM" id="SSF53335">
    <property type="entry name" value="S-adenosyl-L-methionine-dependent methyltransferases"/>
    <property type="match status" value="1"/>
</dbReference>
<reference evidence="3 4" key="1">
    <citation type="journal article" date="2020" name="G3 (Bethesda)">
        <title>Improved Reference Genome for Cyclotella cryptica CCMP332, a Model for Cell Wall Morphogenesis, Salinity Adaptation, and Lipid Production in Diatoms (Bacillariophyta).</title>
        <authorList>
            <person name="Roberts W.R."/>
            <person name="Downey K.M."/>
            <person name="Ruck E.C."/>
            <person name="Traller J.C."/>
            <person name="Alverson A.J."/>
        </authorList>
    </citation>
    <scope>NUCLEOTIDE SEQUENCE [LARGE SCALE GENOMIC DNA]</scope>
    <source>
        <strain evidence="3 4">CCMP332</strain>
    </source>
</reference>
<dbReference type="Gene3D" id="3.40.50.150">
    <property type="entry name" value="Vaccinia Virus protein VP39"/>
    <property type="match status" value="1"/>
</dbReference>
<feature type="domain" description="Methyltransferase FkbM" evidence="2">
    <location>
        <begin position="169"/>
        <end position="359"/>
    </location>
</feature>
<dbReference type="InterPro" id="IPR052514">
    <property type="entry name" value="SAM-dependent_MTase"/>
</dbReference>
<dbReference type="PANTHER" id="PTHR34203">
    <property type="entry name" value="METHYLTRANSFERASE, FKBM FAMILY PROTEIN"/>
    <property type="match status" value="1"/>
</dbReference>
<dbReference type="NCBIfam" id="TIGR01444">
    <property type="entry name" value="fkbM_fam"/>
    <property type="match status" value="1"/>
</dbReference>
<dbReference type="AlphaFoldDB" id="A0ABD3Q0G3"/>
<dbReference type="InterPro" id="IPR029063">
    <property type="entry name" value="SAM-dependent_MTases_sf"/>
</dbReference>
<proteinExistence type="predicted"/>
<dbReference type="PANTHER" id="PTHR34203:SF13">
    <property type="entry name" value="EXPRESSED PROTEIN"/>
    <property type="match status" value="1"/>
</dbReference>
<dbReference type="Proteomes" id="UP001516023">
    <property type="component" value="Unassembled WGS sequence"/>
</dbReference>
<dbReference type="EMBL" id="JABMIG020000089">
    <property type="protein sequence ID" value="KAL3793685.1"/>
    <property type="molecule type" value="Genomic_DNA"/>
</dbReference>
<keyword evidence="1" id="KW-0472">Membrane</keyword>